<evidence type="ECO:0000259" key="2">
    <source>
        <dbReference type="Pfam" id="PF20434"/>
    </source>
</evidence>
<dbReference type="Gene3D" id="3.40.50.1820">
    <property type="entry name" value="alpha/beta hydrolase"/>
    <property type="match status" value="1"/>
</dbReference>
<evidence type="ECO:0000313" key="4">
    <source>
        <dbReference type="Proteomes" id="UP000594459"/>
    </source>
</evidence>
<proteinExistence type="predicted"/>
<dbReference type="SUPFAM" id="SSF53474">
    <property type="entry name" value="alpha/beta-Hydrolases"/>
    <property type="match status" value="1"/>
</dbReference>
<dbReference type="AlphaFoldDB" id="A0A7S8F431"/>
<reference evidence="3 4" key="1">
    <citation type="submission" date="2020-11" db="EMBL/GenBank/DDBJ databases">
        <title>The genome sequence of Erythrobacter sp. 6D36.</title>
        <authorList>
            <person name="Liu Y."/>
        </authorList>
    </citation>
    <scope>NUCLEOTIDE SEQUENCE [LARGE SCALE GENOMIC DNA]</scope>
    <source>
        <strain evidence="3 4">6D36</strain>
    </source>
</reference>
<protein>
    <submittedName>
        <fullName evidence="3">Alpha/beta hydrolase</fullName>
    </submittedName>
</protein>
<feature type="domain" description="BD-FAE-like" evidence="2">
    <location>
        <begin position="65"/>
        <end position="250"/>
    </location>
</feature>
<accession>A0A7S8F431</accession>
<dbReference type="Pfam" id="PF20434">
    <property type="entry name" value="BD-FAE"/>
    <property type="match status" value="1"/>
</dbReference>
<evidence type="ECO:0000256" key="1">
    <source>
        <dbReference type="ARBA" id="ARBA00022801"/>
    </source>
</evidence>
<dbReference type="InterPro" id="IPR050300">
    <property type="entry name" value="GDXG_lipolytic_enzyme"/>
</dbReference>
<dbReference type="GO" id="GO:0016787">
    <property type="term" value="F:hydrolase activity"/>
    <property type="evidence" value="ECO:0007669"/>
    <property type="project" value="UniProtKB-KW"/>
</dbReference>
<keyword evidence="1 3" id="KW-0378">Hydrolase</keyword>
<dbReference type="Proteomes" id="UP000594459">
    <property type="component" value="Chromosome"/>
</dbReference>
<dbReference type="InterPro" id="IPR049492">
    <property type="entry name" value="BD-FAE-like_dom"/>
</dbReference>
<name>A0A7S8F431_9SPHN</name>
<dbReference type="KEGG" id="qso:IRL76_13160"/>
<keyword evidence="4" id="KW-1185">Reference proteome</keyword>
<organism evidence="3 4">
    <name type="scientific">Qipengyuania soli</name>
    <dbReference type="NCBI Taxonomy" id="2782568"/>
    <lineage>
        <taxon>Bacteria</taxon>
        <taxon>Pseudomonadati</taxon>
        <taxon>Pseudomonadota</taxon>
        <taxon>Alphaproteobacteria</taxon>
        <taxon>Sphingomonadales</taxon>
        <taxon>Erythrobacteraceae</taxon>
        <taxon>Qipengyuania</taxon>
    </lineage>
</organism>
<dbReference type="InterPro" id="IPR029058">
    <property type="entry name" value="AB_hydrolase_fold"/>
</dbReference>
<evidence type="ECO:0000313" key="3">
    <source>
        <dbReference type="EMBL" id="QPC98767.1"/>
    </source>
</evidence>
<gene>
    <name evidence="3" type="ORF">IRL76_13160</name>
</gene>
<dbReference type="EMBL" id="CP064654">
    <property type="protein sequence ID" value="QPC98767.1"/>
    <property type="molecule type" value="Genomic_DNA"/>
</dbReference>
<sequence length="307" mass="32663">MRRMIKILGGIVLVLLLAGGALLLAIRNNGPAVLDAVDRIAGGKRDVVLVEKARYGDAAKQKVRVYRQGKAGEPIPVFLFVHGGSWRWGDPDDYGFVARAMAPEGYLVVLAAYRLGESGRYPAMLEDTAAAIAWTRANAARLGGDPDRIVLAGHSAGAYNVVQVALEPKWLAARGVPEASIRGVVGLAGPYDFFPFDSDSTKASFGSVGAGAESQPVNHSRAGAPPMLLVHGEEDTLVKPRNTRALAAALEAKGAKVETLFYPDADHNAPLIWLAAPWRDRRDVAARISRFAREATAVSVPVQAGKP</sequence>
<dbReference type="PANTHER" id="PTHR48081:SF9">
    <property type="entry name" value="CARBOXYLESTERASE"/>
    <property type="match status" value="1"/>
</dbReference>
<dbReference type="PANTHER" id="PTHR48081">
    <property type="entry name" value="AB HYDROLASE SUPERFAMILY PROTEIN C4A8.06C"/>
    <property type="match status" value="1"/>
</dbReference>